<dbReference type="PANTHER" id="PTHR21398">
    <property type="entry name" value="AGAP007094-PA"/>
    <property type="match status" value="1"/>
</dbReference>
<feature type="chain" id="PRO_5010730925" evidence="1">
    <location>
        <begin position="26"/>
        <end position="185"/>
    </location>
</feature>
<evidence type="ECO:0000313" key="3">
    <source>
        <dbReference type="RefSeq" id="XP_018327938.1"/>
    </source>
</evidence>
<dbReference type="Pfam" id="PF07841">
    <property type="entry name" value="DM4_12"/>
    <property type="match status" value="1"/>
</dbReference>
<gene>
    <name evidence="3" type="primary">LOC108738837</name>
</gene>
<organism evidence="2 3">
    <name type="scientific">Agrilus planipennis</name>
    <name type="common">Emerald ash borer</name>
    <name type="synonym">Agrilus marcopoli</name>
    <dbReference type="NCBI Taxonomy" id="224129"/>
    <lineage>
        <taxon>Eukaryota</taxon>
        <taxon>Metazoa</taxon>
        <taxon>Ecdysozoa</taxon>
        <taxon>Arthropoda</taxon>
        <taxon>Hexapoda</taxon>
        <taxon>Insecta</taxon>
        <taxon>Pterygota</taxon>
        <taxon>Neoptera</taxon>
        <taxon>Endopterygota</taxon>
        <taxon>Coleoptera</taxon>
        <taxon>Polyphaga</taxon>
        <taxon>Elateriformia</taxon>
        <taxon>Buprestoidea</taxon>
        <taxon>Buprestidae</taxon>
        <taxon>Agrilinae</taxon>
        <taxon>Agrilus</taxon>
    </lineage>
</organism>
<dbReference type="AlphaFoldDB" id="A0A1W4X6C7"/>
<reference evidence="3" key="1">
    <citation type="submission" date="2025-08" db="UniProtKB">
        <authorList>
            <consortium name="RefSeq"/>
        </authorList>
    </citation>
    <scope>IDENTIFICATION</scope>
    <source>
        <tissue evidence="3">Entire body</tissue>
    </source>
</reference>
<dbReference type="PANTHER" id="PTHR21398:SF4">
    <property type="entry name" value="AGAP002980-PA"/>
    <property type="match status" value="1"/>
</dbReference>
<evidence type="ECO:0000313" key="2">
    <source>
        <dbReference type="Proteomes" id="UP000192223"/>
    </source>
</evidence>
<dbReference type="OrthoDB" id="8186940at2759"/>
<dbReference type="KEGG" id="apln:108738837"/>
<keyword evidence="1" id="KW-0732">Signal</keyword>
<dbReference type="RefSeq" id="XP_018327938.1">
    <property type="nucleotide sequence ID" value="XM_018472436.1"/>
</dbReference>
<keyword evidence="2" id="KW-1185">Reference proteome</keyword>
<proteinExistence type="predicted"/>
<dbReference type="InterPro" id="IPR006631">
    <property type="entry name" value="DM4_12"/>
</dbReference>
<dbReference type="GeneID" id="108738837"/>
<dbReference type="InParanoid" id="A0A1W4X6C7"/>
<evidence type="ECO:0000256" key="1">
    <source>
        <dbReference type="SAM" id="SignalP"/>
    </source>
</evidence>
<sequence length="185" mass="21072">MKFTGVSSITFVFLVSALCIDIVIGKEHHREERAVIVYQRNSVIQFTVGPSFPAQLPRRTISLDIAIQQNLNLPTNYNFTYPPIVSGRAAVNPDLNDVDRVTMYKYLINIIDNVGLNGKICLLKSICEIGQYPMHIEDTDSLLERIVHYVFTPSEDLVDDVNDIMSENFQQDEANGEFFDQPRKM</sequence>
<protein>
    <submittedName>
        <fullName evidence="3">Uncharacterized protein LOC108738837</fullName>
    </submittedName>
</protein>
<feature type="signal peptide" evidence="1">
    <location>
        <begin position="1"/>
        <end position="25"/>
    </location>
</feature>
<name>A0A1W4X6C7_AGRPL</name>
<dbReference type="Proteomes" id="UP000192223">
    <property type="component" value="Unplaced"/>
</dbReference>
<dbReference type="SMART" id="SM00718">
    <property type="entry name" value="DM4_12"/>
    <property type="match status" value="1"/>
</dbReference>
<accession>A0A1W4X6C7</accession>